<name>A0A6I6UI57_9BACI</name>
<dbReference type="EMBL" id="CP047394">
    <property type="protein sequence ID" value="QHE62565.1"/>
    <property type="molecule type" value="Genomic_DNA"/>
</dbReference>
<feature type="domain" description="ASCH" evidence="1">
    <location>
        <begin position="5"/>
        <end position="63"/>
    </location>
</feature>
<dbReference type="AlphaFoldDB" id="A0A6I6UI57"/>
<dbReference type="InterPro" id="IPR007374">
    <property type="entry name" value="ASCH_domain"/>
</dbReference>
<dbReference type="Proteomes" id="UP000465062">
    <property type="component" value="Chromosome"/>
</dbReference>
<accession>A0A6I6UI57</accession>
<sequence>MKGLIIKSPWIELILEGKKTWEIRGSNTKIRGPIALIKSGSGMVYGEVNVRDSKELTLKDYQVSNEFHRVQSESLQALPYKKTFAWVLEKPRIYKEPIPYKHPMGAVIWVNLKERNLYDEK</sequence>
<organism evidence="2 3">
    <name type="scientific">Rossellomorea vietnamensis</name>
    <dbReference type="NCBI Taxonomy" id="218284"/>
    <lineage>
        <taxon>Bacteria</taxon>
        <taxon>Bacillati</taxon>
        <taxon>Bacillota</taxon>
        <taxon>Bacilli</taxon>
        <taxon>Bacillales</taxon>
        <taxon>Bacillaceae</taxon>
        <taxon>Rossellomorea</taxon>
    </lineage>
</organism>
<dbReference type="SUPFAM" id="SSF88697">
    <property type="entry name" value="PUA domain-like"/>
    <property type="match status" value="1"/>
</dbReference>
<dbReference type="KEGG" id="bvq:FHE72_17200"/>
<protein>
    <submittedName>
        <fullName evidence="2">ASCH domain-containing protein</fullName>
    </submittedName>
</protein>
<reference evidence="2 3" key="1">
    <citation type="submission" date="2019-06" db="EMBL/GenBank/DDBJ databases">
        <title>An operon consisting of a P-type ATPase gene and a transcriptional regular gene given the different cadmium resistance in Bacillus vietamensis 151-6 and Bacillus marisflavi 151-25.</title>
        <authorList>
            <person name="Yu X."/>
        </authorList>
    </citation>
    <scope>NUCLEOTIDE SEQUENCE [LARGE SCALE GENOMIC DNA]</scope>
    <source>
        <strain evidence="2 3">151-6</strain>
    </source>
</reference>
<dbReference type="Pfam" id="PF04266">
    <property type="entry name" value="ASCH"/>
    <property type="match status" value="1"/>
</dbReference>
<evidence type="ECO:0000313" key="2">
    <source>
        <dbReference type="EMBL" id="QHE62565.1"/>
    </source>
</evidence>
<dbReference type="RefSeq" id="WP_159362468.1">
    <property type="nucleotide sequence ID" value="NZ_CP047394.1"/>
</dbReference>
<proteinExistence type="predicted"/>
<evidence type="ECO:0000313" key="3">
    <source>
        <dbReference type="Proteomes" id="UP000465062"/>
    </source>
</evidence>
<dbReference type="Gene3D" id="2.30.130.30">
    <property type="entry name" value="Hypothetical protein"/>
    <property type="match status" value="1"/>
</dbReference>
<evidence type="ECO:0000259" key="1">
    <source>
        <dbReference type="Pfam" id="PF04266"/>
    </source>
</evidence>
<gene>
    <name evidence="2" type="ORF">FHE72_17200</name>
</gene>
<dbReference type="InterPro" id="IPR015947">
    <property type="entry name" value="PUA-like_sf"/>
</dbReference>